<name>A0ACC0M6D9_RHOML</name>
<dbReference type="Proteomes" id="UP001062846">
    <property type="component" value="Chromosome 10"/>
</dbReference>
<evidence type="ECO:0000313" key="1">
    <source>
        <dbReference type="EMBL" id="KAI8536134.1"/>
    </source>
</evidence>
<keyword evidence="2" id="KW-1185">Reference proteome</keyword>
<evidence type="ECO:0000313" key="2">
    <source>
        <dbReference type="Proteomes" id="UP001062846"/>
    </source>
</evidence>
<sequence length="161" mass="19109">MMLCIGLGLWWRAASRWWQGNNRRDELRKGLGLEMEMGMVQELYGYAAMEMKLACMVDDACYYRMGCILLIKWNGLYFLVDWVTNLMWNVNYASIDVFKAYNKYAFEAGVSVRIHSSKTDKNHEYQSHVKLRFFYLLDDWHDAPNSVKHKMEWKHVDSLSV</sequence>
<accession>A0ACC0M6D9</accession>
<gene>
    <name evidence="1" type="ORF">RHMOL_Rhmol10G0232900</name>
</gene>
<comment type="caution">
    <text evidence="1">The sequence shown here is derived from an EMBL/GenBank/DDBJ whole genome shotgun (WGS) entry which is preliminary data.</text>
</comment>
<protein>
    <submittedName>
        <fullName evidence="1">Uncharacterized protein</fullName>
    </submittedName>
</protein>
<dbReference type="EMBL" id="CM046397">
    <property type="protein sequence ID" value="KAI8536134.1"/>
    <property type="molecule type" value="Genomic_DNA"/>
</dbReference>
<reference evidence="1" key="1">
    <citation type="submission" date="2022-02" db="EMBL/GenBank/DDBJ databases">
        <title>Plant Genome Project.</title>
        <authorList>
            <person name="Zhang R.-G."/>
        </authorList>
    </citation>
    <scope>NUCLEOTIDE SEQUENCE</scope>
    <source>
        <strain evidence="1">AT1</strain>
    </source>
</reference>
<proteinExistence type="predicted"/>
<organism evidence="1 2">
    <name type="scientific">Rhododendron molle</name>
    <name type="common">Chinese azalea</name>
    <name type="synonym">Azalea mollis</name>
    <dbReference type="NCBI Taxonomy" id="49168"/>
    <lineage>
        <taxon>Eukaryota</taxon>
        <taxon>Viridiplantae</taxon>
        <taxon>Streptophyta</taxon>
        <taxon>Embryophyta</taxon>
        <taxon>Tracheophyta</taxon>
        <taxon>Spermatophyta</taxon>
        <taxon>Magnoliopsida</taxon>
        <taxon>eudicotyledons</taxon>
        <taxon>Gunneridae</taxon>
        <taxon>Pentapetalae</taxon>
        <taxon>asterids</taxon>
        <taxon>Ericales</taxon>
        <taxon>Ericaceae</taxon>
        <taxon>Ericoideae</taxon>
        <taxon>Rhodoreae</taxon>
        <taxon>Rhododendron</taxon>
    </lineage>
</organism>